<dbReference type="Proteomes" id="UP001526201">
    <property type="component" value="Unassembled WGS sequence"/>
</dbReference>
<dbReference type="RefSeq" id="WP_264068448.1">
    <property type="nucleotide sequence ID" value="NZ_JACKTY010000029.1"/>
</dbReference>
<gene>
    <name evidence="2" type="ORF">H7J73_15925</name>
</gene>
<proteinExistence type="predicted"/>
<protein>
    <recommendedName>
        <fullName evidence="4">PE-PGRS family protein</fullName>
    </recommendedName>
</protein>
<comment type="caution">
    <text evidence="2">The sequence shown here is derived from an EMBL/GenBank/DDBJ whole genome shotgun (WGS) entry which is preliminary data.</text>
</comment>
<dbReference type="EMBL" id="JACKTY010000029">
    <property type="protein sequence ID" value="MCV7227520.1"/>
    <property type="molecule type" value="Genomic_DNA"/>
</dbReference>
<organism evidence="2 3">
    <name type="scientific">Mycolicibacterium komossense</name>
    <dbReference type="NCBI Taxonomy" id="1779"/>
    <lineage>
        <taxon>Bacteria</taxon>
        <taxon>Bacillati</taxon>
        <taxon>Actinomycetota</taxon>
        <taxon>Actinomycetes</taxon>
        <taxon>Mycobacteriales</taxon>
        <taxon>Mycobacteriaceae</taxon>
        <taxon>Mycolicibacterium</taxon>
    </lineage>
</organism>
<evidence type="ECO:0000313" key="3">
    <source>
        <dbReference type="Proteomes" id="UP001526201"/>
    </source>
</evidence>
<reference evidence="2 3" key="1">
    <citation type="journal article" date="2022" name="BMC Genomics">
        <title>Comparative genome analysis of mycobacteria focusing on tRNA and non-coding RNA.</title>
        <authorList>
            <person name="Behra P.R.K."/>
            <person name="Pettersson B.M.F."/>
            <person name="Ramesh M."/>
            <person name="Das S."/>
            <person name="Dasgupta S."/>
            <person name="Kirsebom L.A."/>
        </authorList>
    </citation>
    <scope>NUCLEOTIDE SEQUENCE [LARGE SCALE GENOMIC DNA]</scope>
    <source>
        <strain evidence="2 3">DSM 44078</strain>
    </source>
</reference>
<feature type="chain" id="PRO_5045642437" description="PE-PGRS family protein" evidence="1">
    <location>
        <begin position="37"/>
        <end position="124"/>
    </location>
</feature>
<name>A0ABT3CDF5_9MYCO</name>
<feature type="signal peptide" evidence="1">
    <location>
        <begin position="1"/>
        <end position="36"/>
    </location>
</feature>
<sequence>MSTIATKFSAAKLQLGTAAVATVLAAATLTPAVAEAAPSVSFAPISQALGSTVEDWIVPVNSATPGDVSSAVGDDFAAFAVDPITGIVKFFANIVYQTLSFIGNTIVAVANGVARFFQVGPYAV</sequence>
<keyword evidence="3" id="KW-1185">Reference proteome</keyword>
<keyword evidence="1" id="KW-0732">Signal</keyword>
<evidence type="ECO:0000256" key="1">
    <source>
        <dbReference type="SAM" id="SignalP"/>
    </source>
</evidence>
<evidence type="ECO:0000313" key="2">
    <source>
        <dbReference type="EMBL" id="MCV7227520.1"/>
    </source>
</evidence>
<evidence type="ECO:0008006" key="4">
    <source>
        <dbReference type="Google" id="ProtNLM"/>
    </source>
</evidence>
<accession>A0ABT3CDF5</accession>